<evidence type="ECO:0000256" key="3">
    <source>
        <dbReference type="ARBA" id="ARBA00022679"/>
    </source>
</evidence>
<dbReference type="EMBL" id="PGTM01000054">
    <property type="protein sequence ID" value="PJF36431.1"/>
    <property type="molecule type" value="Genomic_DNA"/>
</dbReference>
<protein>
    <recommendedName>
        <fullName evidence="12">Prolipoprotein diacylglyceryl transferase</fullName>
    </recommendedName>
</protein>
<dbReference type="GO" id="GO:0005886">
    <property type="term" value="C:plasma membrane"/>
    <property type="evidence" value="ECO:0007669"/>
    <property type="project" value="InterPro"/>
</dbReference>
<name>A0A2M8PFY1_9CHLR</name>
<evidence type="ECO:0000313" key="8">
    <source>
        <dbReference type="EMBL" id="PJF36431.1"/>
    </source>
</evidence>
<dbReference type="GO" id="GO:0008961">
    <property type="term" value="F:phosphatidylglycerol-prolipoprotein diacylglyceryl transferase activity"/>
    <property type="evidence" value="ECO:0007669"/>
    <property type="project" value="InterPro"/>
</dbReference>
<dbReference type="Proteomes" id="UP000228947">
    <property type="component" value="Unassembled WGS sequence"/>
</dbReference>
<feature type="transmembrane region" description="Helical" evidence="7">
    <location>
        <begin position="115"/>
        <end position="139"/>
    </location>
</feature>
<feature type="transmembrane region" description="Helical" evidence="7">
    <location>
        <begin position="15"/>
        <end position="33"/>
    </location>
</feature>
<keyword evidence="3" id="KW-0808">Transferase</keyword>
<evidence type="ECO:0000256" key="5">
    <source>
        <dbReference type="ARBA" id="ARBA00022989"/>
    </source>
</evidence>
<evidence type="ECO:0000256" key="4">
    <source>
        <dbReference type="ARBA" id="ARBA00022692"/>
    </source>
</evidence>
<dbReference type="Proteomes" id="UP000229681">
    <property type="component" value="Unassembled WGS sequence"/>
</dbReference>
<evidence type="ECO:0000313" key="10">
    <source>
        <dbReference type="Proteomes" id="UP000228947"/>
    </source>
</evidence>
<evidence type="ECO:0000256" key="7">
    <source>
        <dbReference type="SAM" id="Phobius"/>
    </source>
</evidence>
<sequence>MNPILVQVAGLEIRAFTFWIGLGALLCAALIVWRGRARPMAHLDVVIAAALGGAIGARAEHVALHWAYFSAHIGEAWSLSSGGLNWHGALLGAVFGALSMARWRRLDAVQVRDSLALCLPIAAAAIWQACAAATCGYGIEVRTLADYPAWLALESPDIYGVVAPRLNLPVIGIALAALSGALGLLLAWRKVLSGARLWLLIALYALSMAAVSGFRAEYVPYWFGLRADQVLDLIIALWAAALCFRALSSRPQERKR</sequence>
<proteinExistence type="inferred from homology"/>
<feature type="transmembrane region" description="Helical" evidence="7">
    <location>
        <begin position="84"/>
        <end position="103"/>
    </location>
</feature>
<dbReference type="InterPro" id="IPR001640">
    <property type="entry name" value="Lgt"/>
</dbReference>
<reference evidence="10 11" key="1">
    <citation type="submission" date="2017-11" db="EMBL/GenBank/DDBJ databases">
        <title>Evolution of Phototrophy in the Chloroflexi Phylum Driven by Horizontal Gene Transfer.</title>
        <authorList>
            <person name="Ward L.M."/>
            <person name="Hemp J."/>
            <person name="Shih P.M."/>
            <person name="Mcglynn S.E."/>
            <person name="Fischer W."/>
        </authorList>
    </citation>
    <scope>NUCLEOTIDE SEQUENCE [LARGE SCALE GENOMIC DNA]</scope>
    <source>
        <strain evidence="9">CP1_1M</strain>
        <strain evidence="8">JP3_13</strain>
    </source>
</reference>
<dbReference type="GO" id="GO:0042158">
    <property type="term" value="P:lipoprotein biosynthetic process"/>
    <property type="evidence" value="ECO:0007669"/>
    <property type="project" value="InterPro"/>
</dbReference>
<organism evidence="8 11">
    <name type="scientific">Candidatus Thermofonsia Clade 1 bacterium</name>
    <dbReference type="NCBI Taxonomy" id="2364210"/>
    <lineage>
        <taxon>Bacteria</taxon>
        <taxon>Bacillati</taxon>
        <taxon>Chloroflexota</taxon>
        <taxon>Candidatus Thermofontia</taxon>
        <taxon>Candidatus Thermofonsia Clade 1</taxon>
    </lineage>
</organism>
<keyword evidence="2" id="KW-1003">Cell membrane</keyword>
<evidence type="ECO:0000256" key="2">
    <source>
        <dbReference type="ARBA" id="ARBA00022475"/>
    </source>
</evidence>
<feature type="transmembrane region" description="Helical" evidence="7">
    <location>
        <begin position="166"/>
        <end position="188"/>
    </location>
</feature>
<evidence type="ECO:0000313" key="9">
    <source>
        <dbReference type="EMBL" id="PJF43428.1"/>
    </source>
</evidence>
<feature type="transmembrane region" description="Helical" evidence="7">
    <location>
        <begin position="197"/>
        <end position="218"/>
    </location>
</feature>
<keyword evidence="5 7" id="KW-1133">Transmembrane helix</keyword>
<evidence type="ECO:0000256" key="1">
    <source>
        <dbReference type="ARBA" id="ARBA00007150"/>
    </source>
</evidence>
<keyword evidence="4 7" id="KW-0812">Transmembrane</keyword>
<gene>
    <name evidence="8" type="ORF">CUN49_05465</name>
    <name evidence="9" type="ORF">CUN50_00455</name>
</gene>
<evidence type="ECO:0000256" key="6">
    <source>
        <dbReference type="ARBA" id="ARBA00023136"/>
    </source>
</evidence>
<keyword evidence="6 7" id="KW-0472">Membrane</keyword>
<comment type="caution">
    <text evidence="8">The sequence shown here is derived from an EMBL/GenBank/DDBJ whole genome shotgun (WGS) entry which is preliminary data.</text>
</comment>
<evidence type="ECO:0000313" key="11">
    <source>
        <dbReference type="Proteomes" id="UP000229681"/>
    </source>
</evidence>
<dbReference type="AlphaFoldDB" id="A0A2M8PFY1"/>
<comment type="similarity">
    <text evidence="1">Belongs to the Lgt family.</text>
</comment>
<evidence type="ECO:0008006" key="12">
    <source>
        <dbReference type="Google" id="ProtNLM"/>
    </source>
</evidence>
<accession>A0A2M8PFY1</accession>
<dbReference type="PANTHER" id="PTHR30589">
    <property type="entry name" value="PROLIPOPROTEIN DIACYLGLYCERYL TRANSFERASE"/>
    <property type="match status" value="1"/>
</dbReference>
<dbReference type="Pfam" id="PF01790">
    <property type="entry name" value="LGT"/>
    <property type="match status" value="1"/>
</dbReference>
<feature type="transmembrane region" description="Helical" evidence="7">
    <location>
        <begin position="45"/>
        <end position="64"/>
    </location>
</feature>
<dbReference type="EMBL" id="PGTL01000001">
    <property type="protein sequence ID" value="PJF43428.1"/>
    <property type="molecule type" value="Genomic_DNA"/>
</dbReference>
<feature type="transmembrane region" description="Helical" evidence="7">
    <location>
        <begin position="230"/>
        <end position="247"/>
    </location>
</feature>
<dbReference type="PANTHER" id="PTHR30589:SF0">
    <property type="entry name" value="PHOSPHATIDYLGLYCEROL--PROLIPOPROTEIN DIACYLGLYCERYL TRANSFERASE"/>
    <property type="match status" value="1"/>
</dbReference>